<dbReference type="AlphaFoldDB" id="A0AAV4RLB2"/>
<protein>
    <submittedName>
        <fullName evidence="2">Uncharacterized protein</fullName>
    </submittedName>
</protein>
<evidence type="ECO:0000313" key="2">
    <source>
        <dbReference type="EMBL" id="GIY20937.1"/>
    </source>
</evidence>
<proteinExistence type="predicted"/>
<gene>
    <name evidence="2" type="ORF">CEXT_238141</name>
</gene>
<organism evidence="2 3">
    <name type="scientific">Caerostris extrusa</name>
    <name type="common">Bark spider</name>
    <name type="synonym">Caerostris bankana</name>
    <dbReference type="NCBI Taxonomy" id="172846"/>
    <lineage>
        <taxon>Eukaryota</taxon>
        <taxon>Metazoa</taxon>
        <taxon>Ecdysozoa</taxon>
        <taxon>Arthropoda</taxon>
        <taxon>Chelicerata</taxon>
        <taxon>Arachnida</taxon>
        <taxon>Araneae</taxon>
        <taxon>Araneomorphae</taxon>
        <taxon>Entelegynae</taxon>
        <taxon>Araneoidea</taxon>
        <taxon>Araneidae</taxon>
        <taxon>Caerostris</taxon>
    </lineage>
</organism>
<comment type="caution">
    <text evidence="2">The sequence shown here is derived from an EMBL/GenBank/DDBJ whole genome shotgun (WGS) entry which is preliminary data.</text>
</comment>
<feature type="compositionally biased region" description="Basic and acidic residues" evidence="1">
    <location>
        <begin position="60"/>
        <end position="83"/>
    </location>
</feature>
<dbReference type="Proteomes" id="UP001054945">
    <property type="component" value="Unassembled WGS sequence"/>
</dbReference>
<keyword evidence="3" id="KW-1185">Reference proteome</keyword>
<name>A0AAV4RLB2_CAEEX</name>
<reference evidence="2 3" key="1">
    <citation type="submission" date="2021-06" db="EMBL/GenBank/DDBJ databases">
        <title>Caerostris extrusa draft genome.</title>
        <authorList>
            <person name="Kono N."/>
            <person name="Arakawa K."/>
        </authorList>
    </citation>
    <scope>NUCLEOTIDE SEQUENCE [LARGE SCALE GENOMIC DNA]</scope>
</reference>
<evidence type="ECO:0000256" key="1">
    <source>
        <dbReference type="SAM" id="MobiDB-lite"/>
    </source>
</evidence>
<accession>A0AAV4RLB2</accession>
<sequence length="89" mass="10368">MVEYHTYKNVVESYIFACLRSSFVEEMQMVAGIRSVNGNGPSWGDDTRKLLRHVCNFPPHKDEESYQDALSRRPEELMPKETQRTTLCL</sequence>
<feature type="region of interest" description="Disordered" evidence="1">
    <location>
        <begin position="60"/>
        <end position="89"/>
    </location>
</feature>
<dbReference type="EMBL" id="BPLR01007949">
    <property type="protein sequence ID" value="GIY20937.1"/>
    <property type="molecule type" value="Genomic_DNA"/>
</dbReference>
<evidence type="ECO:0000313" key="3">
    <source>
        <dbReference type="Proteomes" id="UP001054945"/>
    </source>
</evidence>